<gene>
    <name evidence="1" type="ORF">JZM60_08470</name>
</gene>
<dbReference type="Pfam" id="PF12974">
    <property type="entry name" value="Phosphonate-bd"/>
    <property type="match status" value="1"/>
</dbReference>
<dbReference type="Proteomes" id="UP000663651">
    <property type="component" value="Chromosome"/>
</dbReference>
<keyword evidence="2" id="KW-1185">Reference proteome</keyword>
<proteinExistence type="predicted"/>
<sequence length="309" mass="34329">MISRSTLSMPITRIFRLAPLLLLLFLVAGCKPEGKRPVVKIGYMLCNSEEETMARFLPLTRYLSEQCGVDFVAVPVDTHDFEKRFKAGEFTFTHSNSLIYIVLRENHGVELVASEKRGKFGSRSVGALIARKGSGIEKLDDIRGKRLAFGPMLAPTGYLAEYDLMLSAGINPEHDLATYSIPPGSFKHEKLIYGVLYGQYDVAAAPALDLEIMAREGKISPDDFVILAQSKPIPYCTFGVAKGTDPALVKKVKEALLALKPTDTAEVEGERLKVLKAAWIDGYEELSDSDYDPIREMAKRVNMPPYQKY</sequence>
<dbReference type="Gene3D" id="3.40.190.10">
    <property type="entry name" value="Periplasmic binding protein-like II"/>
    <property type="match status" value="2"/>
</dbReference>
<dbReference type="SUPFAM" id="SSF53850">
    <property type="entry name" value="Periplasmic binding protein-like II"/>
    <property type="match status" value="1"/>
</dbReference>
<protein>
    <submittedName>
        <fullName evidence="1">Phosphate/phosphite/phosphonate ABC transporter substrate-binding protein</fullName>
    </submittedName>
</protein>
<organism evidence="1 2">
    <name type="scientific">Geobacter benzoatilyticus</name>
    <dbReference type="NCBI Taxonomy" id="2815309"/>
    <lineage>
        <taxon>Bacteria</taxon>
        <taxon>Pseudomonadati</taxon>
        <taxon>Thermodesulfobacteriota</taxon>
        <taxon>Desulfuromonadia</taxon>
        <taxon>Geobacterales</taxon>
        <taxon>Geobacteraceae</taxon>
        <taxon>Geobacter</taxon>
    </lineage>
</organism>
<dbReference type="EMBL" id="CP071382">
    <property type="protein sequence ID" value="QSV44227.1"/>
    <property type="molecule type" value="Genomic_DNA"/>
</dbReference>
<reference evidence="1 2" key="1">
    <citation type="submission" date="2021-03" db="EMBL/GenBank/DDBJ databases">
        <title>Geobacter metallireducens gen. nov. sp. nov., a microorganism capable of coupling the complete oxidation of organic compounds to the reduction of iron and other metals.</title>
        <authorList>
            <person name="Li Y."/>
        </authorList>
    </citation>
    <scope>NUCLEOTIDE SEQUENCE [LARGE SCALE GENOMIC DNA]</scope>
    <source>
        <strain evidence="1 2">Jerry-YX</strain>
    </source>
</reference>
<evidence type="ECO:0000313" key="2">
    <source>
        <dbReference type="Proteomes" id="UP000663651"/>
    </source>
</evidence>
<dbReference type="PROSITE" id="PS51257">
    <property type="entry name" value="PROKAR_LIPOPROTEIN"/>
    <property type="match status" value="1"/>
</dbReference>
<name>A0ABX7PYK8_9BACT</name>
<dbReference type="PANTHER" id="PTHR35841">
    <property type="entry name" value="PHOSPHONATES-BINDING PERIPLASMIC PROTEIN"/>
    <property type="match status" value="1"/>
</dbReference>
<evidence type="ECO:0000313" key="1">
    <source>
        <dbReference type="EMBL" id="QSV44227.1"/>
    </source>
</evidence>
<accession>A0ABX7PYK8</accession>
<dbReference type="PANTHER" id="PTHR35841:SF1">
    <property type="entry name" value="PHOSPHONATES-BINDING PERIPLASMIC PROTEIN"/>
    <property type="match status" value="1"/>
</dbReference>